<evidence type="ECO:0000313" key="3">
    <source>
        <dbReference type="EMBL" id="PWN04786.1"/>
    </source>
</evidence>
<comment type="caution">
    <text evidence="3">The sequence shown here is derived from an EMBL/GenBank/DDBJ whole genome shotgun (WGS) entry which is preliminary data.</text>
</comment>
<protein>
    <recommendedName>
        <fullName evidence="5">Lytic transglycosylase domain-containing protein</fullName>
    </recommendedName>
</protein>
<proteinExistence type="predicted"/>
<feature type="transmembrane region" description="Helical" evidence="2">
    <location>
        <begin position="31"/>
        <end position="51"/>
    </location>
</feature>
<feature type="compositionally biased region" description="Basic residues" evidence="1">
    <location>
        <begin position="7"/>
        <end position="19"/>
    </location>
</feature>
<evidence type="ECO:0008006" key="5">
    <source>
        <dbReference type="Google" id="ProtNLM"/>
    </source>
</evidence>
<dbReference type="Gene3D" id="1.10.530.10">
    <property type="match status" value="1"/>
</dbReference>
<dbReference type="AlphaFoldDB" id="A0A316TY85"/>
<gene>
    <name evidence="3" type="ORF">DJ010_04010</name>
</gene>
<dbReference type="Proteomes" id="UP000245507">
    <property type="component" value="Unassembled WGS sequence"/>
</dbReference>
<dbReference type="SUPFAM" id="SSF53955">
    <property type="entry name" value="Lysozyme-like"/>
    <property type="match status" value="1"/>
</dbReference>
<evidence type="ECO:0000256" key="1">
    <source>
        <dbReference type="SAM" id="MobiDB-lite"/>
    </source>
</evidence>
<keyword evidence="2" id="KW-1133">Transmembrane helix</keyword>
<organism evidence="3 4">
    <name type="scientific">Nocardioides silvaticus</name>
    <dbReference type="NCBI Taxonomy" id="2201891"/>
    <lineage>
        <taxon>Bacteria</taxon>
        <taxon>Bacillati</taxon>
        <taxon>Actinomycetota</taxon>
        <taxon>Actinomycetes</taxon>
        <taxon>Propionibacteriales</taxon>
        <taxon>Nocardioidaceae</taxon>
        <taxon>Nocardioides</taxon>
    </lineage>
</organism>
<name>A0A316TY85_9ACTN</name>
<feature type="region of interest" description="Disordered" evidence="1">
    <location>
        <begin position="1"/>
        <end position="26"/>
    </location>
</feature>
<dbReference type="OrthoDB" id="9766277at2"/>
<reference evidence="3 4" key="1">
    <citation type="submission" date="2018-05" db="EMBL/GenBank/DDBJ databases">
        <title>Nocardioides silvaticus genome.</title>
        <authorList>
            <person name="Li C."/>
            <person name="Wang G."/>
        </authorList>
    </citation>
    <scope>NUCLEOTIDE SEQUENCE [LARGE SCALE GENOMIC DNA]</scope>
    <source>
        <strain evidence="3 4">CCTCC AB 2018079</strain>
    </source>
</reference>
<dbReference type="InterPro" id="IPR023346">
    <property type="entry name" value="Lysozyme-like_dom_sf"/>
</dbReference>
<evidence type="ECO:0000313" key="4">
    <source>
        <dbReference type="Proteomes" id="UP000245507"/>
    </source>
</evidence>
<keyword evidence="4" id="KW-1185">Reference proteome</keyword>
<keyword evidence="2" id="KW-0812">Transmembrane</keyword>
<evidence type="ECO:0000256" key="2">
    <source>
        <dbReference type="SAM" id="Phobius"/>
    </source>
</evidence>
<dbReference type="RefSeq" id="WP_109692290.1">
    <property type="nucleotide sequence ID" value="NZ_QGDD01000001.1"/>
</dbReference>
<accession>A0A316TY85</accession>
<keyword evidence="2" id="KW-0472">Membrane</keyword>
<sequence>MSSHAKPAPKHRGTPKHAHLKETPKRAARNAVVMSGVALAVTGITIGGGLLSKGGTELPSAAADLDSAVKDLSVDGGTSEPRERVAVISRNDRRGAADPTKQAGLVTDEAAAVTESEQLSESDPRDIARALMADFGFSQSQFGCLDSLWTRESNWNPYADNPTSSAYGIPQSLPGEKMASAGSDWATNPVTQIKWGLGYIRDRYGSPCSAWGHSEAVGWY</sequence>
<dbReference type="EMBL" id="QGDD01000001">
    <property type="protein sequence ID" value="PWN04786.1"/>
    <property type="molecule type" value="Genomic_DNA"/>
</dbReference>